<feature type="transmembrane region" description="Helical" evidence="1">
    <location>
        <begin position="82"/>
        <end position="98"/>
    </location>
</feature>
<organism evidence="3">
    <name type="scientific">marine metagenome</name>
    <dbReference type="NCBI Taxonomy" id="408172"/>
    <lineage>
        <taxon>unclassified sequences</taxon>
        <taxon>metagenomes</taxon>
        <taxon>ecological metagenomes</taxon>
    </lineage>
</organism>
<accession>A0A381S4F1</accession>
<dbReference type="EMBL" id="UINC01002478">
    <property type="protein sequence ID" value="SUZ97107.1"/>
    <property type="molecule type" value="Genomic_DNA"/>
</dbReference>
<keyword evidence="1" id="KW-0472">Membrane</keyword>
<sequence>MLAFGVVYVWFAYGITLDPWSAAEPVNSRTLPIAYGSILILLSTFLLVRGMRVHVPRHNLLRLTSISASIIGFGLLLPRVGVWPALILLLVSCLMIMGEKRWHIFILAPLLASLGGWLLIEILLGVYVEPGTFWS</sequence>
<keyword evidence="1" id="KW-1133">Transmembrane helix</keyword>
<feature type="transmembrane region" description="Helical" evidence="1">
    <location>
        <begin position="60"/>
        <end position="76"/>
    </location>
</feature>
<dbReference type="Pfam" id="PF07331">
    <property type="entry name" value="TctB"/>
    <property type="match status" value="1"/>
</dbReference>
<dbReference type="InterPro" id="IPR009936">
    <property type="entry name" value="DUF1468"/>
</dbReference>
<evidence type="ECO:0000313" key="3">
    <source>
        <dbReference type="EMBL" id="SUZ97107.1"/>
    </source>
</evidence>
<dbReference type="AlphaFoldDB" id="A0A381S4F1"/>
<evidence type="ECO:0000256" key="1">
    <source>
        <dbReference type="SAM" id="Phobius"/>
    </source>
</evidence>
<keyword evidence="1" id="KW-0812">Transmembrane</keyword>
<feature type="domain" description="DUF1468" evidence="2">
    <location>
        <begin position="2"/>
        <end position="127"/>
    </location>
</feature>
<feature type="transmembrane region" description="Helical" evidence="1">
    <location>
        <begin position="105"/>
        <end position="128"/>
    </location>
</feature>
<gene>
    <name evidence="3" type="ORF">METZ01_LOCUS49961</name>
</gene>
<name>A0A381S4F1_9ZZZZ</name>
<reference evidence="3" key="1">
    <citation type="submission" date="2018-05" db="EMBL/GenBank/DDBJ databases">
        <authorList>
            <person name="Lanie J.A."/>
            <person name="Ng W.-L."/>
            <person name="Kazmierczak K.M."/>
            <person name="Andrzejewski T.M."/>
            <person name="Davidsen T.M."/>
            <person name="Wayne K.J."/>
            <person name="Tettelin H."/>
            <person name="Glass J.I."/>
            <person name="Rusch D."/>
            <person name="Podicherti R."/>
            <person name="Tsui H.-C.T."/>
            <person name="Winkler M.E."/>
        </authorList>
    </citation>
    <scope>NUCLEOTIDE SEQUENCE</scope>
</reference>
<proteinExistence type="predicted"/>
<feature type="transmembrane region" description="Helical" evidence="1">
    <location>
        <begin position="30"/>
        <end position="48"/>
    </location>
</feature>
<evidence type="ECO:0000259" key="2">
    <source>
        <dbReference type="Pfam" id="PF07331"/>
    </source>
</evidence>
<protein>
    <recommendedName>
        <fullName evidence="2">DUF1468 domain-containing protein</fullName>
    </recommendedName>
</protein>